<evidence type="ECO:0000313" key="3">
    <source>
        <dbReference type="Proteomes" id="UP000018466"/>
    </source>
</evidence>
<sequence length="138" mass="16061">MDKVVIKLTVYFADPFWVGVAERIAGGHLSATKITFGAEPKDYEIAGFIQRHFYELCFSQPVPTERKEAKKNPKTAQRDAKRQMQQVGIGTKSQQALKMQHEAKRLEGRKKNREEQQAKAERLFLLKQQKRKERHRGH</sequence>
<dbReference type="AlphaFoldDB" id="A0AA36Y4K1"/>
<keyword evidence="3" id="KW-1185">Reference proteome</keyword>
<dbReference type="GeneID" id="86941076"/>
<evidence type="ECO:0000313" key="2">
    <source>
        <dbReference type="EMBL" id="EHO16623.1"/>
    </source>
</evidence>
<gene>
    <name evidence="2" type="ORF">HMPREF9623_01322</name>
</gene>
<protein>
    <recommendedName>
        <fullName evidence="4">DUF2992 family protein</fullName>
    </recommendedName>
</protein>
<accession>A0AA36Y4K1</accession>
<name>A0AA36Y4K1_9FIRM</name>
<dbReference type="PIRSF" id="PIRSF021328">
    <property type="entry name" value="UCP021328"/>
    <property type="match status" value="1"/>
</dbReference>
<evidence type="ECO:0008006" key="4">
    <source>
        <dbReference type="Google" id="ProtNLM"/>
    </source>
</evidence>
<dbReference type="RefSeq" id="WP_009533155.1">
    <property type="nucleotide sequence ID" value="NZ_JH590863.1"/>
</dbReference>
<dbReference type="Pfam" id="PF11208">
    <property type="entry name" value="DUF2992"/>
    <property type="match status" value="1"/>
</dbReference>
<proteinExistence type="predicted"/>
<dbReference type="Proteomes" id="UP000018466">
    <property type="component" value="Unassembled WGS sequence"/>
</dbReference>
<evidence type="ECO:0000256" key="1">
    <source>
        <dbReference type="SAM" id="MobiDB-lite"/>
    </source>
</evidence>
<feature type="compositionally biased region" description="Basic and acidic residues" evidence="1">
    <location>
        <begin position="64"/>
        <end position="82"/>
    </location>
</feature>
<feature type="compositionally biased region" description="Basic residues" evidence="1">
    <location>
        <begin position="128"/>
        <end position="138"/>
    </location>
</feature>
<feature type="region of interest" description="Disordered" evidence="1">
    <location>
        <begin position="64"/>
        <end position="138"/>
    </location>
</feature>
<dbReference type="EMBL" id="AGEL01000007">
    <property type="protein sequence ID" value="EHO16623.1"/>
    <property type="molecule type" value="Genomic_DNA"/>
</dbReference>
<organism evidence="2 3">
    <name type="scientific">Stomatobaculum longum</name>
    <dbReference type="NCBI Taxonomy" id="796942"/>
    <lineage>
        <taxon>Bacteria</taxon>
        <taxon>Bacillati</taxon>
        <taxon>Bacillota</taxon>
        <taxon>Clostridia</taxon>
        <taxon>Lachnospirales</taxon>
        <taxon>Lachnospiraceae</taxon>
        <taxon>Stomatobaculum</taxon>
    </lineage>
</organism>
<feature type="compositionally biased region" description="Basic and acidic residues" evidence="1">
    <location>
        <begin position="112"/>
        <end position="124"/>
    </location>
</feature>
<dbReference type="InterPro" id="IPR016787">
    <property type="entry name" value="UCP021328"/>
</dbReference>
<comment type="caution">
    <text evidence="2">The sequence shown here is derived from an EMBL/GenBank/DDBJ whole genome shotgun (WGS) entry which is preliminary data.</text>
</comment>
<reference evidence="2 3" key="1">
    <citation type="submission" date="2011-10" db="EMBL/GenBank/DDBJ databases">
        <title>The Genome Sequence of Lachnospiraceae bacterium ACC2.</title>
        <authorList>
            <consortium name="The Broad Institute Genome Sequencing Platform"/>
            <person name="Earl A."/>
            <person name="Ward D."/>
            <person name="Feldgarden M."/>
            <person name="Gevers D."/>
            <person name="Sizova M."/>
            <person name="Hazen A."/>
            <person name="Epstein S."/>
            <person name="Young S.K."/>
            <person name="Zeng Q."/>
            <person name="Gargeya S."/>
            <person name="Fitzgerald M."/>
            <person name="Haas B."/>
            <person name="Abouelleil A."/>
            <person name="Alvarado L."/>
            <person name="Arachchi H.M."/>
            <person name="Berlin A."/>
            <person name="Brown A."/>
            <person name="Chapman S.B."/>
            <person name="Chen Z."/>
            <person name="Dunbar C."/>
            <person name="Freedman E."/>
            <person name="Gearin G."/>
            <person name="Goldberg J."/>
            <person name="Griggs A."/>
            <person name="Gujja S."/>
            <person name="Heiman D."/>
            <person name="Howarth C."/>
            <person name="Larson L."/>
            <person name="Lui A."/>
            <person name="MacDonald P.J.P."/>
            <person name="Montmayeur A."/>
            <person name="Murphy C."/>
            <person name="Neiman D."/>
            <person name="Pearson M."/>
            <person name="Priest M."/>
            <person name="Roberts A."/>
            <person name="Saif S."/>
            <person name="Shea T."/>
            <person name="Shenoy N."/>
            <person name="Sisk P."/>
            <person name="Stolte C."/>
            <person name="Sykes S."/>
            <person name="Wortman J."/>
            <person name="Nusbaum C."/>
            <person name="Birren B."/>
        </authorList>
    </citation>
    <scope>NUCLEOTIDE SEQUENCE [LARGE SCALE GENOMIC DNA]</scope>
    <source>
        <strain evidence="2 3">ACC2</strain>
    </source>
</reference>
<feature type="compositionally biased region" description="Polar residues" evidence="1">
    <location>
        <begin position="83"/>
        <end position="97"/>
    </location>
</feature>